<feature type="domain" description="IgGFc-binding protein N-terminal" evidence="2">
    <location>
        <begin position="318"/>
        <end position="605"/>
    </location>
</feature>
<dbReference type="InterPro" id="IPR035234">
    <property type="entry name" value="IgGFc-bd_N"/>
</dbReference>
<proteinExistence type="predicted"/>
<protein>
    <recommendedName>
        <fullName evidence="2">IgGFc-binding protein N-terminal domain-containing protein</fullName>
    </recommendedName>
</protein>
<evidence type="ECO:0000256" key="1">
    <source>
        <dbReference type="SAM" id="SignalP"/>
    </source>
</evidence>
<keyword evidence="4" id="KW-1185">Reference proteome</keyword>
<dbReference type="PANTHER" id="PTHR46534">
    <property type="entry name" value="IGGFC_BINDING DOMAIN-CONTAINING PROTEIN"/>
    <property type="match status" value="1"/>
</dbReference>
<comment type="caution">
    <text evidence="3">The sequence shown here is derived from an EMBL/GenBank/DDBJ whole genome shotgun (WGS) entry which is preliminary data.</text>
</comment>
<organism evidence="3 4">
    <name type="scientific">Tegillarca granosa</name>
    <name type="common">Malaysian cockle</name>
    <name type="synonym">Anadara granosa</name>
    <dbReference type="NCBI Taxonomy" id="220873"/>
    <lineage>
        <taxon>Eukaryota</taxon>
        <taxon>Metazoa</taxon>
        <taxon>Spiralia</taxon>
        <taxon>Lophotrochozoa</taxon>
        <taxon>Mollusca</taxon>
        <taxon>Bivalvia</taxon>
        <taxon>Autobranchia</taxon>
        <taxon>Pteriomorphia</taxon>
        <taxon>Arcoida</taxon>
        <taxon>Arcoidea</taxon>
        <taxon>Arcidae</taxon>
        <taxon>Tegillarca</taxon>
    </lineage>
</organism>
<feature type="chain" id="PRO_5045947029" description="IgGFc-binding protein N-terminal domain-containing protein" evidence="1">
    <location>
        <begin position="23"/>
        <end position="621"/>
    </location>
</feature>
<dbReference type="Proteomes" id="UP001217089">
    <property type="component" value="Unassembled WGS sequence"/>
</dbReference>
<dbReference type="PANTHER" id="PTHR46534:SF1">
    <property type="entry name" value="IGGFC-BINDING PROTEIN N-TERMINAL DOMAIN-CONTAINING PROTEIN"/>
    <property type="match status" value="1"/>
</dbReference>
<accession>A0ABQ9FG19</accession>
<dbReference type="Pfam" id="PF17517">
    <property type="entry name" value="IgGFc_binding"/>
    <property type="match status" value="1"/>
</dbReference>
<keyword evidence="1" id="KW-0732">Signal</keyword>
<dbReference type="EMBL" id="JARBDR010000328">
    <property type="protein sequence ID" value="KAJ8316234.1"/>
    <property type="molecule type" value="Genomic_DNA"/>
</dbReference>
<evidence type="ECO:0000313" key="3">
    <source>
        <dbReference type="EMBL" id="KAJ8316234.1"/>
    </source>
</evidence>
<sequence length="621" mass="68281">MEIGKGILIIFVVLLNIKDCAAICMTEKFQTVTGQILFNIGCMSNKTCVNDKVIIRSLKTEKVKQTRSGDRVTRMLCQECCSGDLCNSRGCGEQGYPSDRGPVCYNCPQISNPSTCDIISVCNQGEGCYINSEYEFGDLLYHTSCLTKSMCDMSSAAGQIFGKRNTPGDCKFCCYSDLCNNQCGYISTTSTSTTTFTPTSTTSVITTSSAITETTATNEKDNDICWALEKGPGENYHSSDRITLIATSEDNTTKIHIESPFSNLTQTSSLIGNGVEIDLPKLIALSGMGLEKKGIKVTSTHPIAVYGFNRINNEAVESFFALPMDKLGTSYKAVTYHPRYSRGSVIGIVAPYNNTKISITVNITSGHYISYKGRDYHKGDVFSLILNEFETFQVQKNIDLTGTVVESTKPVAVLSGNRCSDVPGFCNHLVEFLPPVSKWGKEFIVPPSPSNTMILRIVPSVPNTNISIWNVTSALVSDTWEKDLNGSNPYAIKCDKPCLVMQYTKYDRSVPPFMTVVPATTQYSNDYVLRRTAIRSFSYNYISVIIKSNLVDGLKMDGSTLKPISQIDIRFKGEEYSVLKLPMYSGNHIIRHVTKGVQFGLTAYGYVRDSDGYGFPGGLAL</sequence>
<evidence type="ECO:0000259" key="2">
    <source>
        <dbReference type="Pfam" id="PF17517"/>
    </source>
</evidence>
<gene>
    <name evidence="3" type="ORF">KUTeg_006248</name>
</gene>
<reference evidence="3 4" key="1">
    <citation type="submission" date="2022-12" db="EMBL/GenBank/DDBJ databases">
        <title>Chromosome-level genome of Tegillarca granosa.</title>
        <authorList>
            <person name="Kim J."/>
        </authorList>
    </citation>
    <scope>NUCLEOTIDE SEQUENCE [LARGE SCALE GENOMIC DNA]</scope>
    <source>
        <strain evidence="3">Teg-2019</strain>
        <tissue evidence="3">Adductor muscle</tissue>
    </source>
</reference>
<name>A0ABQ9FG19_TEGGR</name>
<evidence type="ECO:0000313" key="4">
    <source>
        <dbReference type="Proteomes" id="UP001217089"/>
    </source>
</evidence>
<feature type="signal peptide" evidence="1">
    <location>
        <begin position="1"/>
        <end position="22"/>
    </location>
</feature>